<evidence type="ECO:0000313" key="4">
    <source>
        <dbReference type="Proteomes" id="UP000464718"/>
    </source>
</evidence>
<accession>A0A7Z2MUH2</accession>
<dbReference type="Pfam" id="PF07963">
    <property type="entry name" value="N_methyl"/>
    <property type="match status" value="1"/>
</dbReference>
<evidence type="ECO:0000256" key="1">
    <source>
        <dbReference type="SAM" id="Phobius"/>
    </source>
</evidence>
<dbReference type="AlphaFoldDB" id="A0A7Z2MUH2"/>
<dbReference type="EMBL" id="CP034298">
    <property type="protein sequence ID" value="QHH10624.1"/>
    <property type="molecule type" value="Genomic_DNA"/>
</dbReference>
<reference evidence="3 4" key="2">
    <citation type="submission" date="2018-12" db="EMBL/GenBank/DDBJ databases">
        <title>Genomic insights into the evolutionary origins and pathogenicity of five Vibrio parahaemolyticus strains isolated from the shrimp with acute hepatopancreatic necrosis disease (AHPND).</title>
        <authorList>
            <person name="Yang Q."/>
            <person name="Dong X."/>
            <person name="Xie G."/>
            <person name="Fu S."/>
            <person name="Zou P."/>
            <person name="Sun J."/>
            <person name="Wang Y."/>
            <person name="Huang J."/>
        </authorList>
    </citation>
    <scope>NUCLEOTIDE SEQUENCE [LARGE SCALE GENOMIC DNA]</scope>
    <source>
        <strain evidence="3 4">20160303005-1</strain>
    </source>
</reference>
<dbReference type="Proteomes" id="UP000856022">
    <property type="component" value="Unassembled WGS sequence"/>
</dbReference>
<dbReference type="SUPFAM" id="SSF54523">
    <property type="entry name" value="Pili subunits"/>
    <property type="match status" value="1"/>
</dbReference>
<keyword evidence="1" id="KW-1133">Transmembrane helix</keyword>
<feature type="transmembrane region" description="Helical" evidence="1">
    <location>
        <begin position="12"/>
        <end position="31"/>
    </location>
</feature>
<dbReference type="InterPro" id="IPR045584">
    <property type="entry name" value="Pilin-like"/>
</dbReference>
<dbReference type="Proteomes" id="UP000464718">
    <property type="component" value="Chromosome i"/>
</dbReference>
<evidence type="ECO:0000313" key="2">
    <source>
        <dbReference type="EMBL" id="HAS6679493.1"/>
    </source>
</evidence>
<keyword evidence="1" id="KW-0812">Transmembrane</keyword>
<reference evidence="2" key="3">
    <citation type="submission" date="2019-12" db="EMBL/GenBank/DDBJ databases">
        <authorList>
            <consortium name="NCBI Pathogen Detection Project"/>
        </authorList>
    </citation>
    <scope>NUCLEOTIDE SEQUENCE</scope>
    <source>
        <strain evidence="2">1930</strain>
    </source>
</reference>
<dbReference type="Gene3D" id="3.30.700.10">
    <property type="entry name" value="Glycoprotein, Type 4 Pilin"/>
    <property type="match status" value="1"/>
</dbReference>
<gene>
    <name evidence="3" type="ORF">EHC69_15330</name>
    <name evidence="2" type="ORF">I7278_22155</name>
</gene>
<dbReference type="NCBIfam" id="TIGR02532">
    <property type="entry name" value="IV_pilin_GFxxxE"/>
    <property type="match status" value="1"/>
</dbReference>
<evidence type="ECO:0000313" key="3">
    <source>
        <dbReference type="EMBL" id="QHH10624.1"/>
    </source>
</evidence>
<dbReference type="EMBL" id="DACQKT010000015">
    <property type="protein sequence ID" value="HAS6679493.1"/>
    <property type="molecule type" value="Genomic_DNA"/>
</dbReference>
<proteinExistence type="predicted"/>
<protein>
    <submittedName>
        <fullName evidence="2">Prepilin-type N-terminal cleavage/methylation domain-containing protein</fullName>
    </submittedName>
    <submittedName>
        <fullName evidence="3">Prepilin-type cleavage/methylation domain-containing protein</fullName>
    </submittedName>
</protein>
<organism evidence="2">
    <name type="scientific">Vibrio parahaemolyticus</name>
    <dbReference type="NCBI Taxonomy" id="670"/>
    <lineage>
        <taxon>Bacteria</taxon>
        <taxon>Pseudomonadati</taxon>
        <taxon>Pseudomonadota</taxon>
        <taxon>Gammaproteobacteria</taxon>
        <taxon>Vibrionales</taxon>
        <taxon>Vibrionaceae</taxon>
        <taxon>Vibrio</taxon>
    </lineage>
</organism>
<name>A0A7Z2MUH2_VIBPH</name>
<dbReference type="InterPro" id="IPR012902">
    <property type="entry name" value="N_methyl_site"/>
</dbReference>
<keyword evidence="1" id="KW-0472">Membrane</keyword>
<sequence>MKRQGGFTLIELVVVIVILGILAVTAAPRFLNLQSDARASALQGLKGAIDGGAGIVYGKAAIEGKEAKAGQKLSNNITTEYGYPSVDSTGLFDAVQGLNEDWAYSVSGGSSVLFTFVDGNFEQGENSNKASDIATTNCYVQYDEATSSAVGSEYKLKAVSTGC</sequence>
<dbReference type="RefSeq" id="WP_020835336.1">
    <property type="nucleotide sequence ID" value="NZ_CANUHX010000013.1"/>
</dbReference>
<reference evidence="2" key="1">
    <citation type="journal article" date="2018" name="Genome Biol.">
        <title>SKESA: strategic k-mer extension for scrupulous assemblies.</title>
        <authorList>
            <person name="Souvorov A."/>
            <person name="Agarwala R."/>
            <person name="Lipman D.J."/>
        </authorList>
    </citation>
    <scope>NUCLEOTIDE SEQUENCE</scope>
    <source>
        <strain evidence="2">1930</strain>
    </source>
</reference>
<dbReference type="PROSITE" id="PS00409">
    <property type="entry name" value="PROKAR_NTER_METHYL"/>
    <property type="match status" value="1"/>
</dbReference>